<reference evidence="2 3" key="1">
    <citation type="journal article" date="2019" name="Commun. Biol.">
        <title>The bagworm genome reveals a unique fibroin gene that provides high tensile strength.</title>
        <authorList>
            <person name="Kono N."/>
            <person name="Nakamura H."/>
            <person name="Ohtoshi R."/>
            <person name="Tomita M."/>
            <person name="Numata K."/>
            <person name="Arakawa K."/>
        </authorList>
    </citation>
    <scope>NUCLEOTIDE SEQUENCE [LARGE SCALE GENOMIC DNA]</scope>
</reference>
<organism evidence="2 3">
    <name type="scientific">Eumeta variegata</name>
    <name type="common">Bagworm moth</name>
    <name type="synonym">Eumeta japonica</name>
    <dbReference type="NCBI Taxonomy" id="151549"/>
    <lineage>
        <taxon>Eukaryota</taxon>
        <taxon>Metazoa</taxon>
        <taxon>Ecdysozoa</taxon>
        <taxon>Arthropoda</taxon>
        <taxon>Hexapoda</taxon>
        <taxon>Insecta</taxon>
        <taxon>Pterygota</taxon>
        <taxon>Neoptera</taxon>
        <taxon>Endopterygota</taxon>
        <taxon>Lepidoptera</taxon>
        <taxon>Glossata</taxon>
        <taxon>Ditrysia</taxon>
        <taxon>Tineoidea</taxon>
        <taxon>Psychidae</taxon>
        <taxon>Oiketicinae</taxon>
        <taxon>Eumeta</taxon>
    </lineage>
</organism>
<protein>
    <submittedName>
        <fullName evidence="2">Kinesin-like protein CG14535</fullName>
    </submittedName>
</protein>
<feature type="region of interest" description="Disordered" evidence="1">
    <location>
        <begin position="26"/>
        <end position="45"/>
    </location>
</feature>
<name>A0A4C1ZQG8_EUMVA</name>
<proteinExistence type="predicted"/>
<dbReference type="EMBL" id="BGZK01002062">
    <property type="protein sequence ID" value="GBP90160.1"/>
    <property type="molecule type" value="Genomic_DNA"/>
</dbReference>
<keyword evidence="3" id="KW-1185">Reference proteome</keyword>
<dbReference type="AlphaFoldDB" id="A0A4C1ZQG8"/>
<evidence type="ECO:0000313" key="2">
    <source>
        <dbReference type="EMBL" id="GBP90160.1"/>
    </source>
</evidence>
<feature type="compositionally biased region" description="Low complexity" evidence="1">
    <location>
        <begin position="86"/>
        <end position="95"/>
    </location>
</feature>
<evidence type="ECO:0000313" key="3">
    <source>
        <dbReference type="Proteomes" id="UP000299102"/>
    </source>
</evidence>
<feature type="compositionally biased region" description="Polar residues" evidence="1">
    <location>
        <begin position="26"/>
        <end position="36"/>
    </location>
</feature>
<comment type="caution">
    <text evidence="2">The sequence shown here is derived from an EMBL/GenBank/DDBJ whole genome shotgun (WGS) entry which is preliminary data.</text>
</comment>
<dbReference type="Proteomes" id="UP000299102">
    <property type="component" value="Unassembled WGS sequence"/>
</dbReference>
<feature type="region of interest" description="Disordered" evidence="1">
    <location>
        <begin position="86"/>
        <end position="122"/>
    </location>
</feature>
<gene>
    <name evidence="2" type="ORF">EVAR_65411_1</name>
</gene>
<sequence length="216" mass="24055">MIHHNEYVIGTLKILTYAQSQLDRINSRNKSSTNPRQFPKKKRQPYEGGIKIIYGGDVDRHVATIDHARAPEGEPSPCGPVLTVSSCSGKCSGSSPHRERRRRAAGEEEPAVGGFCGALQRTPPPPPPALLRRIGVKEPTGVGKLLVKLLKELRAILEGQTTMRATKKYMVPVAYEYSQLQRVTSSLSTSWIGMKYLIVGEWSDREGSWVMEEKVW</sequence>
<evidence type="ECO:0000256" key="1">
    <source>
        <dbReference type="SAM" id="MobiDB-lite"/>
    </source>
</evidence>
<dbReference type="STRING" id="151549.A0A4C1ZQG8"/>
<accession>A0A4C1ZQG8</accession>